<dbReference type="SUPFAM" id="SSF46966">
    <property type="entry name" value="Spectrin repeat"/>
    <property type="match status" value="1"/>
</dbReference>
<dbReference type="AlphaFoldDB" id="A0A371H983"/>
<dbReference type="PANTHER" id="PTHR31301:SF77">
    <property type="entry name" value="LOB DOMAIN-CONTAINING PROTEIN 1-LIKE"/>
    <property type="match status" value="1"/>
</dbReference>
<keyword evidence="2" id="KW-0175">Coiled coil</keyword>
<proteinExistence type="inferred from homology"/>
<dbReference type="PROSITE" id="PS50891">
    <property type="entry name" value="LOB"/>
    <property type="match status" value="1"/>
</dbReference>
<dbReference type="Proteomes" id="UP000257109">
    <property type="component" value="Unassembled WGS sequence"/>
</dbReference>
<evidence type="ECO:0000256" key="2">
    <source>
        <dbReference type="SAM" id="Coils"/>
    </source>
</evidence>
<dbReference type="OrthoDB" id="1137559at2759"/>
<reference evidence="4" key="1">
    <citation type="submission" date="2018-05" db="EMBL/GenBank/DDBJ databases">
        <title>Draft genome of Mucuna pruriens seed.</title>
        <authorList>
            <person name="Nnadi N.E."/>
            <person name="Vos R."/>
            <person name="Hasami M.H."/>
            <person name="Devisetty U.K."/>
            <person name="Aguiy J.C."/>
        </authorList>
    </citation>
    <scope>NUCLEOTIDE SEQUENCE [LARGE SCALE GENOMIC DNA]</scope>
    <source>
        <strain evidence="4">JCA_2017</strain>
    </source>
</reference>
<gene>
    <name evidence="4" type="primary">LBD1</name>
    <name evidence="4" type="ORF">CR513_17598</name>
</gene>
<evidence type="ECO:0000259" key="3">
    <source>
        <dbReference type="PROSITE" id="PS50891"/>
    </source>
</evidence>
<evidence type="ECO:0000313" key="4">
    <source>
        <dbReference type="EMBL" id="RDX99362.1"/>
    </source>
</evidence>
<sequence length="175" mass="19913">MGFHAEAKATIHQPCAACRTLRRRCDYKCLLAPYFPTHELEKFVGVHKVFGASNVIRMIQMVEETKREDAVKAMVYEAKERLRDPVYGSAGAIYQLQKMIQELKAELESMKSQVSELCEQKDQLLSIYNNNTHGHLDPLFPPTFHAYASLSPDFDHPMASDPLQGCSVYSNINKF</sequence>
<accession>A0A371H983</accession>
<feature type="non-terminal residue" evidence="4">
    <location>
        <position position="1"/>
    </location>
</feature>
<keyword evidence="5" id="KW-1185">Reference proteome</keyword>
<evidence type="ECO:0000313" key="5">
    <source>
        <dbReference type="Proteomes" id="UP000257109"/>
    </source>
</evidence>
<feature type="domain" description="LOB" evidence="3">
    <location>
        <begin position="13"/>
        <end position="114"/>
    </location>
</feature>
<comment type="caution">
    <text evidence="4">The sequence shown here is derived from an EMBL/GenBank/DDBJ whole genome shotgun (WGS) entry which is preliminary data.</text>
</comment>
<comment type="similarity">
    <text evidence="1">Belongs to the LOB domain-containing protein family.</text>
</comment>
<dbReference type="STRING" id="157652.A0A371H983"/>
<dbReference type="InterPro" id="IPR004883">
    <property type="entry name" value="LOB"/>
</dbReference>
<dbReference type="PANTHER" id="PTHR31301">
    <property type="entry name" value="LOB DOMAIN-CONTAINING PROTEIN 4-RELATED"/>
    <property type="match status" value="1"/>
</dbReference>
<dbReference type="Pfam" id="PF03195">
    <property type="entry name" value="LOB"/>
    <property type="match status" value="1"/>
</dbReference>
<dbReference type="EMBL" id="QJKJ01003244">
    <property type="protein sequence ID" value="RDX99362.1"/>
    <property type="molecule type" value="Genomic_DNA"/>
</dbReference>
<organism evidence="4 5">
    <name type="scientific">Mucuna pruriens</name>
    <name type="common">Velvet bean</name>
    <name type="synonym">Dolichos pruriens</name>
    <dbReference type="NCBI Taxonomy" id="157652"/>
    <lineage>
        <taxon>Eukaryota</taxon>
        <taxon>Viridiplantae</taxon>
        <taxon>Streptophyta</taxon>
        <taxon>Embryophyta</taxon>
        <taxon>Tracheophyta</taxon>
        <taxon>Spermatophyta</taxon>
        <taxon>Magnoliopsida</taxon>
        <taxon>eudicotyledons</taxon>
        <taxon>Gunneridae</taxon>
        <taxon>Pentapetalae</taxon>
        <taxon>rosids</taxon>
        <taxon>fabids</taxon>
        <taxon>Fabales</taxon>
        <taxon>Fabaceae</taxon>
        <taxon>Papilionoideae</taxon>
        <taxon>50 kb inversion clade</taxon>
        <taxon>NPAAA clade</taxon>
        <taxon>indigoferoid/millettioid clade</taxon>
        <taxon>Phaseoleae</taxon>
        <taxon>Mucuna</taxon>
    </lineage>
</organism>
<name>A0A371H983_MUCPR</name>
<protein>
    <submittedName>
        <fullName evidence="4">LOB domain-containing protein 1</fullName>
    </submittedName>
</protein>
<evidence type="ECO:0000256" key="1">
    <source>
        <dbReference type="ARBA" id="ARBA00005474"/>
    </source>
</evidence>
<feature type="coiled-coil region" evidence="2">
    <location>
        <begin position="93"/>
        <end position="120"/>
    </location>
</feature>